<feature type="region of interest" description="Disordered" evidence="2">
    <location>
        <begin position="1"/>
        <end position="53"/>
    </location>
</feature>
<keyword evidence="4" id="KW-1185">Reference proteome</keyword>
<feature type="coiled-coil region" evidence="1">
    <location>
        <begin position="87"/>
        <end position="188"/>
    </location>
</feature>
<reference evidence="3 4" key="1">
    <citation type="submission" date="2019-11" db="EMBL/GenBank/DDBJ databases">
        <title>Lactobacillus sp. nov. CRM56-3, isolated from fermented tea leaves.</title>
        <authorList>
            <person name="Phuengjayaem S."/>
            <person name="Tanasupawat S."/>
        </authorList>
    </citation>
    <scope>NUCLEOTIDE SEQUENCE [LARGE SCALE GENOMIC DNA]</scope>
    <source>
        <strain evidence="3 4">CRM56-3</strain>
    </source>
</reference>
<sequence length="630" mass="70947">MGLRDLFRGQKEPKTDETKNEQPTTEQEPESQASEATETQAEVADSEATQPAATIQSPLVAKQRLADVARQYNDTREVLQDLLFGNQSTTQAKIETLNTQIADLQQTVDDTGKSISQIQDEMENNLQKATSELVAQQKDLNQKIKAGQDQAGALIMQVNEINQEIGTLNEKQQKLAQAEKDISAQFESTEDPADIVSLADQYRDDIAVNKKEREANAQLIVEVDAKREKVKQQLQSVRDGLTADQKSLSDVNDQVEDVQIKIASEDEERSKQLDSLTADLTKSQNELAKLKNEKDEQDEQLATINQDIQDWLGIKVPVKGLELDADSEIVLDMDNLSDDQFALMKLVVKLFMERGIKHIGLYSSQFTLNLNSQIAKWTNDLAVSNGTVSVHNPLYNLLHQGDLGAKYQLPDNAVSDEWNDTHTERTLVLPDDGWSLKIRYFDLGENISTIDAYQNDQLSETSFLSTEGRLASNRFYHDDGTKDRDEYYRQNGLGVLTIHYENDNLSSIELLNPVGMQVATFKSIDEFNQWWLQNDFNTNGVLVGPIENDAYRNFLKIAQKAPIALVTDAVLEDDAFNDWTDSLPEQQYLVANYDTERKLIDKLQKPINVSLIDPHNLPITIGVPSVERDE</sequence>
<name>A0A7X2XV53_9LACO</name>
<feature type="coiled-coil region" evidence="1">
    <location>
        <begin position="248"/>
        <end position="307"/>
    </location>
</feature>
<gene>
    <name evidence="3" type="ORF">GM612_06000</name>
</gene>
<dbReference type="Gene3D" id="3.90.930.1">
    <property type="match status" value="1"/>
</dbReference>
<accession>A0A7X2XV53</accession>
<organism evidence="3 4">
    <name type="scientific">Secundilactobacillus folii</name>
    <dbReference type="NCBI Taxonomy" id="2678357"/>
    <lineage>
        <taxon>Bacteria</taxon>
        <taxon>Bacillati</taxon>
        <taxon>Bacillota</taxon>
        <taxon>Bacilli</taxon>
        <taxon>Lactobacillales</taxon>
        <taxon>Lactobacillaceae</taxon>
        <taxon>Secundilactobacillus</taxon>
    </lineage>
</organism>
<evidence type="ECO:0000256" key="2">
    <source>
        <dbReference type="SAM" id="MobiDB-lite"/>
    </source>
</evidence>
<evidence type="ECO:0000256" key="1">
    <source>
        <dbReference type="SAM" id="Coils"/>
    </source>
</evidence>
<evidence type="ECO:0000313" key="4">
    <source>
        <dbReference type="Proteomes" id="UP000466388"/>
    </source>
</evidence>
<keyword evidence="1" id="KW-0175">Coiled coil</keyword>
<feature type="compositionally biased region" description="Polar residues" evidence="2">
    <location>
        <begin position="31"/>
        <end position="40"/>
    </location>
</feature>
<dbReference type="Proteomes" id="UP000466388">
    <property type="component" value="Unassembled WGS sequence"/>
</dbReference>
<comment type="caution">
    <text evidence="3">The sequence shown here is derived from an EMBL/GenBank/DDBJ whole genome shotgun (WGS) entry which is preliminary data.</text>
</comment>
<protein>
    <submittedName>
        <fullName evidence="3">Uncharacterized protein</fullName>
    </submittedName>
</protein>
<dbReference type="AlphaFoldDB" id="A0A7X2XV53"/>
<dbReference type="EMBL" id="WNJO01000006">
    <property type="protein sequence ID" value="MTV82203.1"/>
    <property type="molecule type" value="Genomic_DNA"/>
</dbReference>
<dbReference type="RefSeq" id="WP_155431483.1">
    <property type="nucleotide sequence ID" value="NZ_WNJO01000006.1"/>
</dbReference>
<feature type="compositionally biased region" description="Basic and acidic residues" evidence="2">
    <location>
        <begin position="1"/>
        <end position="20"/>
    </location>
</feature>
<evidence type="ECO:0000313" key="3">
    <source>
        <dbReference type="EMBL" id="MTV82203.1"/>
    </source>
</evidence>
<proteinExistence type="predicted"/>